<dbReference type="PROSITE" id="PS51186">
    <property type="entry name" value="GNAT"/>
    <property type="match status" value="1"/>
</dbReference>
<dbReference type="Proteomes" id="UP000011705">
    <property type="component" value="Chromosome"/>
</dbReference>
<dbReference type="PANTHER" id="PTHR43259">
    <property type="entry name" value="SPT10P"/>
    <property type="match status" value="1"/>
</dbReference>
<evidence type="ECO:0000259" key="1">
    <source>
        <dbReference type="PROSITE" id="PS51186"/>
    </source>
</evidence>
<dbReference type="HOGENOM" id="CLU_122305_0_1_12"/>
<dbReference type="AlphaFoldDB" id="A0A0E2E3T8"/>
<dbReference type="Pfam" id="PF00583">
    <property type="entry name" value="Acetyltransf_1"/>
    <property type="match status" value="1"/>
</dbReference>
<feature type="domain" description="N-acetyltransferase" evidence="1">
    <location>
        <begin position="22"/>
        <end position="164"/>
    </location>
</feature>
<reference evidence="2" key="1">
    <citation type="submission" date="2012-01" db="EMBL/GenBank/DDBJ databases">
        <title>The Genome Sequence of Treponema denticola H-22.</title>
        <authorList>
            <consortium name="The Broad Institute Genome Sequencing Platform"/>
            <person name="Earl A."/>
            <person name="Ward D."/>
            <person name="Feldgarden M."/>
            <person name="Gevers D."/>
            <person name="Blanton J.M."/>
            <person name="Fenno C.J."/>
            <person name="Baranova O.V."/>
            <person name="Mathney J."/>
            <person name="Dewhirst F.E."/>
            <person name="Izard J."/>
            <person name="Young S.K."/>
            <person name="Zeng Q."/>
            <person name="Gargeya S."/>
            <person name="Fitzgerald M."/>
            <person name="Haas B."/>
            <person name="Abouelleil A."/>
            <person name="Alvarado L."/>
            <person name="Arachchi H.M."/>
            <person name="Berlin A."/>
            <person name="Chapman S.B."/>
            <person name="Gearin G."/>
            <person name="Goldberg J."/>
            <person name="Griggs A."/>
            <person name="Gujja S."/>
            <person name="Hansen M."/>
            <person name="Heiman D."/>
            <person name="Howarth C."/>
            <person name="Larimer J."/>
            <person name="Lui A."/>
            <person name="MacDonald P.J.P."/>
            <person name="McCowen C."/>
            <person name="Montmayeur A."/>
            <person name="Murphy C."/>
            <person name="Neiman D."/>
            <person name="Pearson M."/>
            <person name="Priest M."/>
            <person name="Roberts A."/>
            <person name="Saif S."/>
            <person name="Shea T."/>
            <person name="Sisk P."/>
            <person name="Stolte C."/>
            <person name="Sykes S."/>
            <person name="Wortman J."/>
            <person name="Nusbaum C."/>
            <person name="Birren B."/>
        </authorList>
    </citation>
    <scope>NUCLEOTIDE SEQUENCE [LARGE SCALE GENOMIC DNA]</scope>
    <source>
        <strain evidence="2">H-22</strain>
    </source>
</reference>
<gene>
    <name evidence="2" type="ORF">HMPREF9726_02461</name>
</gene>
<dbReference type="InterPro" id="IPR052829">
    <property type="entry name" value="N-acetyltransferase_domain"/>
</dbReference>
<proteinExistence type="predicted"/>
<dbReference type="PATRIC" id="fig|999432.5.peg.2555"/>
<dbReference type="InterPro" id="IPR000182">
    <property type="entry name" value="GNAT_dom"/>
</dbReference>
<dbReference type="SUPFAM" id="SSF55729">
    <property type="entry name" value="Acyl-CoA N-acyltransferases (Nat)"/>
    <property type="match status" value="1"/>
</dbReference>
<dbReference type="CDD" id="cd04301">
    <property type="entry name" value="NAT_SF"/>
    <property type="match status" value="1"/>
</dbReference>
<comment type="caution">
    <text evidence="2">The sequence shown here is derived from an EMBL/GenBank/DDBJ whole genome shotgun (WGS) entry which is preliminary data.</text>
</comment>
<dbReference type="Gene3D" id="3.40.630.30">
    <property type="match status" value="1"/>
</dbReference>
<dbReference type="GO" id="GO:0016747">
    <property type="term" value="F:acyltransferase activity, transferring groups other than amino-acyl groups"/>
    <property type="evidence" value="ECO:0007669"/>
    <property type="project" value="InterPro"/>
</dbReference>
<sequence>MKNVDCNIEKMNEKSYNTIKRDMIKNLAETFIQTKKTNELTAISLAEKELNGILTEGVKTKNHNLYVVKKDSQKIGYLWYFIITHNNETFPFVMEINIDKQYRNKGYGKQTMLLLEKETINLGYNKIRLHVLLNNTTAYNMYKNLNYKTIKKIDDGEILEKELNGCLAGHL</sequence>
<dbReference type="RefSeq" id="WP_002677621.1">
    <property type="nucleotide sequence ID" value="NZ_CM001795.1"/>
</dbReference>
<accession>A0A0E2E3T8</accession>
<evidence type="ECO:0000313" key="2">
    <source>
        <dbReference type="EMBL" id="EMB30776.1"/>
    </source>
</evidence>
<name>A0A0E2E3T8_TREDN</name>
<dbReference type="EMBL" id="AGDV01000021">
    <property type="protein sequence ID" value="EMB30776.1"/>
    <property type="molecule type" value="Genomic_DNA"/>
</dbReference>
<organism evidence="2">
    <name type="scientific">Treponema denticola H-22</name>
    <dbReference type="NCBI Taxonomy" id="999432"/>
    <lineage>
        <taxon>Bacteria</taxon>
        <taxon>Pseudomonadati</taxon>
        <taxon>Spirochaetota</taxon>
        <taxon>Spirochaetia</taxon>
        <taxon>Spirochaetales</taxon>
        <taxon>Treponemataceae</taxon>
        <taxon>Treponema</taxon>
    </lineage>
</organism>
<protein>
    <recommendedName>
        <fullName evidence="1">N-acetyltransferase domain-containing protein</fullName>
    </recommendedName>
</protein>
<dbReference type="InterPro" id="IPR016181">
    <property type="entry name" value="Acyl_CoA_acyltransferase"/>
</dbReference>
<dbReference type="PANTHER" id="PTHR43259:SF1">
    <property type="entry name" value="N-ACETYLTRANSFERASE DOMAIN-CONTAINING PROTEIN"/>
    <property type="match status" value="1"/>
</dbReference>